<comment type="similarity">
    <text evidence="1">Belongs to the GHMP kinase family. GalK subfamily.</text>
</comment>
<feature type="domain" description="GHMP kinase C-terminal" evidence="5">
    <location>
        <begin position="272"/>
        <end position="350"/>
    </location>
</feature>
<dbReference type="GO" id="GO:0006012">
    <property type="term" value="P:galactose metabolic process"/>
    <property type="evidence" value="ECO:0007669"/>
    <property type="project" value="InterPro"/>
</dbReference>
<dbReference type="PRINTS" id="PR00959">
    <property type="entry name" value="MEVGALKINASE"/>
</dbReference>
<dbReference type="GO" id="GO:0005829">
    <property type="term" value="C:cytosol"/>
    <property type="evidence" value="ECO:0007669"/>
    <property type="project" value="TreeGrafter"/>
</dbReference>
<dbReference type="InterPro" id="IPR000705">
    <property type="entry name" value="Galactokinase"/>
</dbReference>
<dbReference type="InterPro" id="IPR020568">
    <property type="entry name" value="Ribosomal_Su5_D2-typ_SF"/>
</dbReference>
<dbReference type="InterPro" id="IPR006206">
    <property type="entry name" value="Mevalonate/galactokinase"/>
</dbReference>
<dbReference type="AlphaFoldDB" id="A8MCB4"/>
<dbReference type="InterPro" id="IPR006204">
    <property type="entry name" value="GHMP_kinase_N_dom"/>
</dbReference>
<evidence type="ECO:0000259" key="4">
    <source>
        <dbReference type="Pfam" id="PF00288"/>
    </source>
</evidence>
<sequence>MIVSSAPGRVDLFNTHQDYKGLPVVPAAVDLRTTVEGELRMGDVIKVKSINMNEEVELRMSDELKVGQWSSYVLAALKALSMHGYFIGGAELTIRSSVPVGSGLASSAALLVSVVNWFNKAYGLGLSKRDIAELAYEAEHNVMGIPCGRLDQYSSSYGGLIILETRPPYRVEELGVKGLDFIVVDSGVRHSTMNVHTVRQRELREALSMLKESIPRSHWDKLNKPLDEIDWDWLAAAAKDYLNTLSDVHRRRLEFTILMNESTKKAIVELRKSKPDRRVLGEIMNEQHRLLRDLYEVSIPELEEIKRVLDLNGALGSKISGAGMGGSIVALAEDRKEAERILDSIKSKWRGWVVSIDQGVS</sequence>
<dbReference type="SUPFAM" id="SSF54211">
    <property type="entry name" value="Ribosomal protein S5 domain 2-like"/>
    <property type="match status" value="1"/>
</dbReference>
<gene>
    <name evidence="7" type="ordered locus">Cmaq_0579</name>
</gene>
<evidence type="ECO:0000313" key="8">
    <source>
        <dbReference type="Proteomes" id="UP000001137"/>
    </source>
</evidence>
<dbReference type="HOGENOM" id="CLU_017814_2_1_2"/>
<organism evidence="7 8">
    <name type="scientific">Caldivirga maquilingensis (strain ATCC 700844 / DSM 13496 / JCM 10307 / IC-167)</name>
    <dbReference type="NCBI Taxonomy" id="397948"/>
    <lineage>
        <taxon>Archaea</taxon>
        <taxon>Thermoproteota</taxon>
        <taxon>Thermoprotei</taxon>
        <taxon>Thermoproteales</taxon>
        <taxon>Thermoproteaceae</taxon>
        <taxon>Caldivirga</taxon>
    </lineage>
</organism>
<dbReference type="eggNOG" id="arCOG01029">
    <property type="taxonomic scope" value="Archaea"/>
</dbReference>
<dbReference type="Proteomes" id="UP000001137">
    <property type="component" value="Chromosome"/>
</dbReference>
<dbReference type="GeneID" id="5709070"/>
<evidence type="ECO:0000256" key="1">
    <source>
        <dbReference type="ARBA" id="ARBA00006566"/>
    </source>
</evidence>
<dbReference type="GO" id="GO:0004335">
    <property type="term" value="F:galactokinase activity"/>
    <property type="evidence" value="ECO:0007669"/>
    <property type="project" value="InterPro"/>
</dbReference>
<dbReference type="Gene3D" id="3.30.70.890">
    <property type="entry name" value="GHMP kinase, C-terminal domain"/>
    <property type="match status" value="1"/>
</dbReference>
<keyword evidence="2" id="KW-0547">Nucleotide-binding</keyword>
<keyword evidence="8" id="KW-1185">Reference proteome</keyword>
<dbReference type="InterPro" id="IPR013750">
    <property type="entry name" value="GHMP_kinase_C_dom"/>
</dbReference>
<dbReference type="STRING" id="397948.Cmaq_0579"/>
<dbReference type="InterPro" id="IPR036554">
    <property type="entry name" value="GHMP_kinase_C_sf"/>
</dbReference>
<reference evidence="7 8" key="1">
    <citation type="submission" date="2007-10" db="EMBL/GenBank/DDBJ databases">
        <title>Complete sequence of Caldivirga maquilingensis IC-167.</title>
        <authorList>
            <consortium name="US DOE Joint Genome Institute"/>
            <person name="Copeland A."/>
            <person name="Lucas S."/>
            <person name="Lapidus A."/>
            <person name="Barry K."/>
            <person name="Glavina del Rio T."/>
            <person name="Dalin E."/>
            <person name="Tice H."/>
            <person name="Pitluck S."/>
            <person name="Saunders E."/>
            <person name="Brettin T."/>
            <person name="Bruce D."/>
            <person name="Detter J.C."/>
            <person name="Han C."/>
            <person name="Schmutz J."/>
            <person name="Larimer F."/>
            <person name="Land M."/>
            <person name="Hauser L."/>
            <person name="Kyrpides N."/>
            <person name="Ivanova N."/>
            <person name="Biddle J.F."/>
            <person name="Zhang Z."/>
            <person name="Fitz-Gibbon S.T."/>
            <person name="Lowe T.M."/>
            <person name="Saltikov C."/>
            <person name="House C.H."/>
            <person name="Richardson P."/>
        </authorList>
    </citation>
    <scope>NUCLEOTIDE SEQUENCE [LARGE SCALE GENOMIC DNA]</scope>
    <source>
        <strain evidence="8">ATCC 700844 / DSM 13496 / JCM 10307 / IC-167</strain>
    </source>
</reference>
<proteinExistence type="inferred from homology"/>
<dbReference type="Pfam" id="PF08544">
    <property type="entry name" value="GHMP_kinases_C"/>
    <property type="match status" value="1"/>
</dbReference>
<evidence type="ECO:0000259" key="6">
    <source>
        <dbReference type="Pfam" id="PF10509"/>
    </source>
</evidence>
<dbReference type="GO" id="GO:0005524">
    <property type="term" value="F:ATP binding"/>
    <property type="evidence" value="ECO:0007669"/>
    <property type="project" value="UniProtKB-KW"/>
</dbReference>
<evidence type="ECO:0000256" key="2">
    <source>
        <dbReference type="ARBA" id="ARBA00022741"/>
    </source>
</evidence>
<dbReference type="PANTHER" id="PTHR10457:SF7">
    <property type="entry name" value="GALACTOKINASE-RELATED"/>
    <property type="match status" value="1"/>
</dbReference>
<dbReference type="PANTHER" id="PTHR10457">
    <property type="entry name" value="MEVALONATE KINASE/GALACTOKINASE"/>
    <property type="match status" value="1"/>
</dbReference>
<name>A8MCB4_CALMQ</name>
<evidence type="ECO:0000259" key="5">
    <source>
        <dbReference type="Pfam" id="PF08544"/>
    </source>
</evidence>
<dbReference type="Pfam" id="PF10509">
    <property type="entry name" value="GalKase_gal_bdg"/>
    <property type="match status" value="1"/>
</dbReference>
<dbReference type="Pfam" id="PF00288">
    <property type="entry name" value="GHMP_kinases_N"/>
    <property type="match status" value="1"/>
</dbReference>
<dbReference type="KEGG" id="cma:Cmaq_0579"/>
<protein>
    <submittedName>
        <fullName evidence="7">GHMP kinase</fullName>
    </submittedName>
</protein>
<keyword evidence="3" id="KW-0067">ATP-binding</keyword>
<dbReference type="InterPro" id="IPR014721">
    <property type="entry name" value="Ribsml_uS5_D2-typ_fold_subgr"/>
</dbReference>
<dbReference type="PIRSF" id="PIRSF000530">
    <property type="entry name" value="Galactokinase"/>
    <property type="match status" value="1"/>
</dbReference>
<dbReference type="SUPFAM" id="SSF55060">
    <property type="entry name" value="GHMP Kinase, C-terminal domain"/>
    <property type="match status" value="1"/>
</dbReference>
<evidence type="ECO:0000256" key="3">
    <source>
        <dbReference type="ARBA" id="ARBA00022840"/>
    </source>
</evidence>
<feature type="domain" description="GHMP kinase N-terminal" evidence="4">
    <location>
        <begin position="72"/>
        <end position="159"/>
    </location>
</feature>
<evidence type="ECO:0000313" key="7">
    <source>
        <dbReference type="EMBL" id="ABW01420.1"/>
    </source>
</evidence>
<keyword evidence="7" id="KW-0418">Kinase</keyword>
<accession>A8MCB4</accession>
<dbReference type="PRINTS" id="PR00473">
    <property type="entry name" value="GALCTOKINASE"/>
</dbReference>
<keyword evidence="7" id="KW-0808">Transferase</keyword>
<feature type="domain" description="Galactokinase N-terminal" evidence="6">
    <location>
        <begin position="2"/>
        <end position="35"/>
    </location>
</feature>
<dbReference type="EMBL" id="CP000852">
    <property type="protein sequence ID" value="ABW01420.1"/>
    <property type="molecule type" value="Genomic_DNA"/>
</dbReference>
<dbReference type="InterPro" id="IPR019539">
    <property type="entry name" value="GalKase_N"/>
</dbReference>
<dbReference type="OrthoDB" id="116110at2157"/>
<dbReference type="RefSeq" id="WP_012185640.1">
    <property type="nucleotide sequence ID" value="NC_009954.1"/>
</dbReference>
<dbReference type="Gene3D" id="3.30.230.10">
    <property type="match status" value="1"/>
</dbReference>